<gene>
    <name evidence="2" type="ORF">DCF17_20535</name>
</gene>
<evidence type="ECO:0000256" key="1">
    <source>
        <dbReference type="SAM" id="MobiDB-lite"/>
    </source>
</evidence>
<feature type="region of interest" description="Disordered" evidence="1">
    <location>
        <begin position="1"/>
        <end position="44"/>
    </location>
</feature>
<organism evidence="2 3">
    <name type="scientific">Shackletoniella antarctica</name>
    <dbReference type="NCBI Taxonomy" id="268115"/>
    <lineage>
        <taxon>Bacteria</taxon>
        <taxon>Bacillati</taxon>
        <taxon>Cyanobacteriota</taxon>
        <taxon>Cyanophyceae</taxon>
        <taxon>Oculatellales</taxon>
        <taxon>Oculatellaceae</taxon>
        <taxon>Shackletoniella</taxon>
    </lineage>
</organism>
<proteinExistence type="predicted"/>
<sequence>AAPSAPTQVVPEVYRDPPPPGAAPADPLPPAADAFTAAPEPEPAAFVQEEEVVEIFTRLTRGSGDSDFDSTETAFPAIAYLTPGGISEWSQTEQNCFFEQINADDYRLKPNAPSLRYLTRNEQFIRNEDVPRTFPSPQYEVSGLAGGYCNRPLYQVLRAGQPYLFVSVAGIGVGAEGQRASGLVIIWSSDPRP</sequence>
<evidence type="ECO:0000313" key="3">
    <source>
        <dbReference type="Proteomes" id="UP000249081"/>
    </source>
</evidence>
<protein>
    <submittedName>
        <fullName evidence="2">Uncharacterized protein</fullName>
    </submittedName>
</protein>
<comment type="caution">
    <text evidence="2">The sequence shown here is derived from an EMBL/GenBank/DDBJ whole genome shotgun (WGS) entry which is preliminary data.</text>
</comment>
<reference evidence="3" key="1">
    <citation type="submission" date="2018-04" db="EMBL/GenBank/DDBJ databases">
        <authorList>
            <person name="Cornet L."/>
        </authorList>
    </citation>
    <scope>NUCLEOTIDE SEQUENCE [LARGE SCALE GENOMIC DNA]</scope>
</reference>
<feature type="non-terminal residue" evidence="2">
    <location>
        <position position="1"/>
    </location>
</feature>
<accession>A0A2W4VNL7</accession>
<reference evidence="2 3" key="2">
    <citation type="submission" date="2018-06" db="EMBL/GenBank/DDBJ databases">
        <title>Metagenomic assembly of (sub)arctic Cyanobacteria and their associated microbiome from non-axenic cultures.</title>
        <authorList>
            <person name="Baurain D."/>
        </authorList>
    </citation>
    <scope>NUCLEOTIDE SEQUENCE [LARGE SCALE GENOMIC DNA]</scope>
    <source>
        <strain evidence="2">ULC041bin1</strain>
    </source>
</reference>
<evidence type="ECO:0000313" key="2">
    <source>
        <dbReference type="EMBL" id="PZO34384.1"/>
    </source>
</evidence>
<feature type="compositionally biased region" description="Pro residues" evidence="1">
    <location>
        <begin position="16"/>
        <end position="30"/>
    </location>
</feature>
<dbReference type="Proteomes" id="UP000249081">
    <property type="component" value="Unassembled WGS sequence"/>
</dbReference>
<name>A0A2W4VNL7_9CYAN</name>
<dbReference type="EMBL" id="QBMN01000209">
    <property type="protein sequence ID" value="PZO34384.1"/>
    <property type="molecule type" value="Genomic_DNA"/>
</dbReference>
<dbReference type="AlphaFoldDB" id="A0A2W4VNL7"/>
<feature type="compositionally biased region" description="Low complexity" evidence="1">
    <location>
        <begin position="31"/>
        <end position="44"/>
    </location>
</feature>